<evidence type="ECO:0000259" key="1">
    <source>
        <dbReference type="PROSITE" id="PS51385"/>
    </source>
</evidence>
<dbReference type="NCBIfam" id="TIGR00197">
    <property type="entry name" value="yjeF_nterm"/>
    <property type="match status" value="1"/>
</dbReference>
<dbReference type="PANTHER" id="PTHR13612">
    <property type="entry name" value="ENHANCER OF MRNA-DECAPPING PROTEIN 3"/>
    <property type="match status" value="1"/>
</dbReference>
<reference evidence="2" key="1">
    <citation type="journal article" date="2015" name="Nature">
        <title>Complex archaea that bridge the gap between prokaryotes and eukaryotes.</title>
        <authorList>
            <person name="Spang A."/>
            <person name="Saw J.H."/>
            <person name="Jorgensen S.L."/>
            <person name="Zaremba-Niedzwiedzka K."/>
            <person name="Martijn J."/>
            <person name="Lind A.E."/>
            <person name="van Eijk R."/>
            <person name="Schleper C."/>
            <person name="Guy L."/>
            <person name="Ettema T.J."/>
        </authorList>
    </citation>
    <scope>NUCLEOTIDE SEQUENCE</scope>
</reference>
<dbReference type="InterPro" id="IPR004443">
    <property type="entry name" value="YjeF_N_dom"/>
</dbReference>
<dbReference type="EMBL" id="LAZR01000026">
    <property type="protein sequence ID" value="KKO03629.1"/>
    <property type="molecule type" value="Genomic_DNA"/>
</dbReference>
<dbReference type="InterPro" id="IPR036652">
    <property type="entry name" value="YjeF_N_dom_sf"/>
</dbReference>
<dbReference type="SUPFAM" id="SSF64153">
    <property type="entry name" value="YjeF N-terminal domain-like"/>
    <property type="match status" value="1"/>
</dbReference>
<dbReference type="HAMAP" id="MF_01966">
    <property type="entry name" value="NADHX_epimerase"/>
    <property type="match status" value="1"/>
</dbReference>
<protein>
    <recommendedName>
        <fullName evidence="1">YjeF N-terminal domain-containing protein</fullName>
    </recommendedName>
</protein>
<dbReference type="GO" id="GO:0033962">
    <property type="term" value="P:P-body assembly"/>
    <property type="evidence" value="ECO:0007669"/>
    <property type="project" value="TreeGrafter"/>
</dbReference>
<feature type="domain" description="YjeF N-terminal" evidence="1">
    <location>
        <begin position="9"/>
        <end position="220"/>
    </location>
</feature>
<dbReference type="GO" id="GO:0031087">
    <property type="term" value="P:deadenylation-independent decapping of nuclear-transcribed mRNA"/>
    <property type="evidence" value="ECO:0007669"/>
    <property type="project" value="TreeGrafter"/>
</dbReference>
<dbReference type="Gene3D" id="3.40.50.10260">
    <property type="entry name" value="YjeF N-terminal domain"/>
    <property type="match status" value="1"/>
</dbReference>
<accession>A0A0F9YGT0</accession>
<dbReference type="PROSITE" id="PS51385">
    <property type="entry name" value="YJEF_N"/>
    <property type="match status" value="1"/>
</dbReference>
<dbReference type="PANTHER" id="PTHR13612:SF0">
    <property type="entry name" value="ENHANCER OF MRNA-DECAPPING PROTEIN 3"/>
    <property type="match status" value="1"/>
</dbReference>
<dbReference type="GO" id="GO:0000932">
    <property type="term" value="C:P-body"/>
    <property type="evidence" value="ECO:0007669"/>
    <property type="project" value="TreeGrafter"/>
</dbReference>
<gene>
    <name evidence="2" type="ORF">LCGC14_0095570</name>
</gene>
<evidence type="ECO:0000313" key="2">
    <source>
        <dbReference type="EMBL" id="KKO03629.1"/>
    </source>
</evidence>
<dbReference type="Pfam" id="PF03853">
    <property type="entry name" value="YjeF_N"/>
    <property type="match status" value="1"/>
</dbReference>
<organism evidence="2">
    <name type="scientific">marine sediment metagenome</name>
    <dbReference type="NCBI Taxonomy" id="412755"/>
    <lineage>
        <taxon>unclassified sequences</taxon>
        <taxon>metagenomes</taxon>
        <taxon>ecological metagenomes</taxon>
    </lineage>
</organism>
<comment type="caution">
    <text evidence="2">The sequence shown here is derived from an EMBL/GenBank/DDBJ whole genome shotgun (WGS) entry which is preliminary data.</text>
</comment>
<dbReference type="AlphaFoldDB" id="A0A0F9YGT0"/>
<name>A0A0F9YGT0_9ZZZZ</name>
<sequence length="231" mass="23731">MDSLTRQQVRAIDRCAIEQWGVCSLVLMENAGRQAADLAAELLGPSSQGSVAIVAGAGNNGGDGFVIARHLNLRGIDVAVYLVAARDKLTADADANLQILTRLAVPVRDVAEADLGSLARTLAGADLVVDAVGGTGITGGLRGSMAEAVRQINAADRPVLAVDIPTGLDCDTGRAGDPTVRATATVTFVARKRGFDAPESAAYTGRVVVADIGIPTEAINLKDMLDSAGDR</sequence>
<proteinExistence type="inferred from homology"/>
<dbReference type="GO" id="GO:0003729">
    <property type="term" value="F:mRNA binding"/>
    <property type="evidence" value="ECO:0007669"/>
    <property type="project" value="TreeGrafter"/>
</dbReference>